<dbReference type="AlphaFoldDB" id="A0A6A5Z7X4"/>
<keyword evidence="2" id="KW-1185">Reference proteome</keyword>
<evidence type="ECO:0000313" key="1">
    <source>
        <dbReference type="EMBL" id="KAF2115395.1"/>
    </source>
</evidence>
<dbReference type="Proteomes" id="UP000799770">
    <property type="component" value="Unassembled WGS sequence"/>
</dbReference>
<gene>
    <name evidence="1" type="ORF">BDV96DRAFT_632013</name>
</gene>
<accession>A0A6A5Z7X4</accession>
<protein>
    <submittedName>
        <fullName evidence="1">Uncharacterized protein</fullName>
    </submittedName>
</protein>
<evidence type="ECO:0000313" key="2">
    <source>
        <dbReference type="Proteomes" id="UP000799770"/>
    </source>
</evidence>
<name>A0A6A5Z7X4_9PLEO</name>
<reference evidence="1" key="1">
    <citation type="journal article" date="2020" name="Stud. Mycol.">
        <title>101 Dothideomycetes genomes: a test case for predicting lifestyles and emergence of pathogens.</title>
        <authorList>
            <person name="Haridas S."/>
            <person name="Albert R."/>
            <person name="Binder M."/>
            <person name="Bloem J."/>
            <person name="Labutti K."/>
            <person name="Salamov A."/>
            <person name="Andreopoulos B."/>
            <person name="Baker S."/>
            <person name="Barry K."/>
            <person name="Bills G."/>
            <person name="Bluhm B."/>
            <person name="Cannon C."/>
            <person name="Castanera R."/>
            <person name="Culley D."/>
            <person name="Daum C."/>
            <person name="Ezra D."/>
            <person name="Gonzalez J."/>
            <person name="Henrissat B."/>
            <person name="Kuo A."/>
            <person name="Liang C."/>
            <person name="Lipzen A."/>
            <person name="Lutzoni F."/>
            <person name="Magnuson J."/>
            <person name="Mondo S."/>
            <person name="Nolan M."/>
            <person name="Ohm R."/>
            <person name="Pangilinan J."/>
            <person name="Park H.-J."/>
            <person name="Ramirez L."/>
            <person name="Alfaro M."/>
            <person name="Sun H."/>
            <person name="Tritt A."/>
            <person name="Yoshinaga Y."/>
            <person name="Zwiers L.-H."/>
            <person name="Turgeon B."/>
            <person name="Goodwin S."/>
            <person name="Spatafora J."/>
            <person name="Crous P."/>
            <person name="Grigoriev I."/>
        </authorList>
    </citation>
    <scope>NUCLEOTIDE SEQUENCE</scope>
    <source>
        <strain evidence="1">CBS 627.86</strain>
    </source>
</reference>
<proteinExistence type="predicted"/>
<dbReference type="EMBL" id="ML977323">
    <property type="protein sequence ID" value="KAF2115395.1"/>
    <property type="molecule type" value="Genomic_DNA"/>
</dbReference>
<organism evidence="1 2">
    <name type="scientific">Lophiotrema nucula</name>
    <dbReference type="NCBI Taxonomy" id="690887"/>
    <lineage>
        <taxon>Eukaryota</taxon>
        <taxon>Fungi</taxon>
        <taxon>Dikarya</taxon>
        <taxon>Ascomycota</taxon>
        <taxon>Pezizomycotina</taxon>
        <taxon>Dothideomycetes</taxon>
        <taxon>Pleosporomycetidae</taxon>
        <taxon>Pleosporales</taxon>
        <taxon>Lophiotremataceae</taxon>
        <taxon>Lophiotrema</taxon>
    </lineage>
</organism>
<sequence>MSAPQYNDVDKSLLSIYPEGEMKEFHKWMMPSDRGDSYFWVPFHGDRLIEVLKQIEELEDAILKRQKTQNKAKHAPAEKKRRLETLGERNLESPVLIGLDLSPVKMNEEMLRTIEEEGTADNPITFQLHSQQSICSAWLQFRESPPVEDTSLDKWLRRAMLPVEIVVRTKEASNMKLNSQRNMDRVQRHVEKVRADYQEGVTVLGDTIRPLIGKVDQIPSKEGDYKVHEWRIENEVEAITSITDHTLVASLSPKFPARQAIANSVVYGGYPVGIICNEIDMTQREYPFLPGEYDPNYPDVQRMRQCYHNHKVETLHFTDEGEQFSILTEQSLGRTGASQSPPESQPVKN</sequence>